<reference evidence="3" key="1">
    <citation type="submission" date="2012-08" db="EMBL/GenBank/DDBJ databases">
        <title>Transcriptome of adult Musca domestica launches a platform for comparative house fly gene expression and characterization of differential gene expression among resistant and susceptible house flies.</title>
        <authorList>
            <person name="Liu N."/>
            <person name="Zhang L."/>
            <person name="Li M."/>
            <person name="Reid W."/>
        </authorList>
    </citation>
    <scope>NUCLEOTIDE SEQUENCE</scope>
    <source>
        <strain evidence="3">ALHF</strain>
        <tissue evidence="3">Whole body</tissue>
    </source>
</reference>
<name>T1PJI0_MUSDO</name>
<protein>
    <submittedName>
        <fullName evidence="3">Uncharacterized protein</fullName>
    </submittedName>
</protein>
<evidence type="ECO:0000313" key="3">
    <source>
        <dbReference type="EMBL" id="AFP63555.1"/>
    </source>
</evidence>
<dbReference type="VEuPathDB" id="VectorBase:MDOMA2_015016"/>
<feature type="region of interest" description="Disordered" evidence="1">
    <location>
        <begin position="1"/>
        <end position="164"/>
    </location>
</feature>
<dbReference type="VEuPathDB" id="VectorBase:MDOA002076"/>
<keyword evidence="2" id="KW-0812">Transmembrane</keyword>
<keyword evidence="2" id="KW-0472">Membrane</keyword>
<proteinExistence type="evidence at transcript level"/>
<feature type="compositionally biased region" description="Low complexity" evidence="1">
    <location>
        <begin position="76"/>
        <end position="90"/>
    </location>
</feature>
<dbReference type="AlphaFoldDB" id="T1PJI0"/>
<dbReference type="VEuPathDB" id="VectorBase:MDOMA2_008396"/>
<feature type="compositionally biased region" description="Polar residues" evidence="1">
    <location>
        <begin position="120"/>
        <end position="129"/>
    </location>
</feature>
<feature type="compositionally biased region" description="Polar residues" evidence="1">
    <location>
        <begin position="41"/>
        <end position="58"/>
    </location>
</feature>
<accession>T1PJI0</accession>
<feature type="transmembrane region" description="Helical" evidence="2">
    <location>
        <begin position="377"/>
        <end position="394"/>
    </location>
</feature>
<sequence length="397" mass="43388">MSSHVGLQYEQRESSYSGDEASDAFSESSLSAAADNDDSYETNSECASSFSASNNTFGGNFEVRNASSALIPPKTSNSQSFSESSSAQSSGAKIINFHPPTNNVKRSESSSSTNSKTPSLQESTATKVTTLPKPRPFQSTIPPYTDLFSEPPEDVQSTPSSSISRKTVNLFNDDDDEVYKHLSIAGSIRNESVATTERKASFTGEKQPTVDQQSIAKPKTYEIPKPVFVDELQDKLFHKTDTPRSAVTALKQNNKTQSTASPTNRHINLFDDEDDDDEGSGLGSPFTPSHRPDHTERPNNRVDDEDDDEDVVQQRTNVGHGISGGLPTQSSGPHSPHDTNVLDEDDGDQHQGHHDDDEDLKSSGSARPEKMSLRRALFMYLMPLYMAWFGGIVVDLL</sequence>
<keyword evidence="2" id="KW-1133">Transmembrane helix</keyword>
<dbReference type="VEuPathDB" id="VectorBase:MDOA011848"/>
<feature type="compositionally biased region" description="Acidic residues" evidence="1">
    <location>
        <begin position="270"/>
        <end position="279"/>
    </location>
</feature>
<evidence type="ECO:0000256" key="1">
    <source>
        <dbReference type="SAM" id="MobiDB-lite"/>
    </source>
</evidence>
<dbReference type="EMBL" id="KA648926">
    <property type="protein sequence ID" value="AFP63555.1"/>
    <property type="molecule type" value="mRNA"/>
</dbReference>
<feature type="compositionally biased region" description="Basic and acidic residues" evidence="1">
    <location>
        <begin position="290"/>
        <end position="302"/>
    </location>
</feature>
<feature type="compositionally biased region" description="Polar residues" evidence="1">
    <location>
        <begin position="250"/>
        <end position="266"/>
    </location>
</feature>
<feature type="compositionally biased region" description="Low complexity" evidence="1">
    <location>
        <begin position="101"/>
        <end position="119"/>
    </location>
</feature>
<feature type="compositionally biased region" description="Polar residues" evidence="1">
    <location>
        <begin position="155"/>
        <end position="164"/>
    </location>
</feature>
<feature type="compositionally biased region" description="Polar residues" evidence="1">
    <location>
        <begin position="204"/>
        <end position="215"/>
    </location>
</feature>
<feature type="region of interest" description="Disordered" evidence="1">
    <location>
        <begin position="191"/>
        <end position="218"/>
    </location>
</feature>
<evidence type="ECO:0000256" key="2">
    <source>
        <dbReference type="SAM" id="Phobius"/>
    </source>
</evidence>
<feature type="region of interest" description="Disordered" evidence="1">
    <location>
        <begin position="240"/>
        <end position="369"/>
    </location>
</feature>
<organism evidence="3">
    <name type="scientific">Musca domestica</name>
    <name type="common">House fly</name>
    <dbReference type="NCBI Taxonomy" id="7370"/>
    <lineage>
        <taxon>Eukaryota</taxon>
        <taxon>Metazoa</taxon>
        <taxon>Ecdysozoa</taxon>
        <taxon>Arthropoda</taxon>
        <taxon>Hexapoda</taxon>
        <taxon>Insecta</taxon>
        <taxon>Pterygota</taxon>
        <taxon>Neoptera</taxon>
        <taxon>Endopterygota</taxon>
        <taxon>Diptera</taxon>
        <taxon>Brachycera</taxon>
        <taxon>Muscomorpha</taxon>
        <taxon>Muscoidea</taxon>
        <taxon>Muscidae</taxon>
        <taxon>Musca</taxon>
    </lineage>
</organism>